<dbReference type="AlphaFoldDB" id="S6EWK8"/>
<sequence length="106" mass="11851">MAEITALCIHPSFLGKEIFVSREVRDVPASSRFGLTSAGYREYAASSEAQPAFVIRVEKLKNAPKPAKRQKVELVDPTLTYITERNANRRAIDVPIIMAESLKFID</sequence>
<comment type="caution">
    <text evidence="1">The sequence shown here is derived from an EMBL/GenBank/DDBJ whole genome shotgun (WGS) entry which is preliminary data.</text>
</comment>
<accession>S6EWK8</accession>
<name>S6EWK8_LACLL</name>
<organism evidence="1 2">
    <name type="scientific">Lactococcus lactis subsp. lactis A12</name>
    <dbReference type="NCBI Taxonomy" id="1137134"/>
    <lineage>
        <taxon>Bacteria</taxon>
        <taxon>Bacillati</taxon>
        <taxon>Bacillota</taxon>
        <taxon>Bacilli</taxon>
        <taxon>Lactobacillales</taxon>
        <taxon>Streptococcaceae</taxon>
        <taxon>Lactococcus</taxon>
    </lineage>
</organism>
<dbReference type="EMBL" id="CBLU010000005">
    <property type="protein sequence ID" value="CDG03758.1"/>
    <property type="molecule type" value="Genomic_DNA"/>
</dbReference>
<gene>
    <name evidence="1" type="ORF">O9U_11420</name>
</gene>
<dbReference type="Proteomes" id="UP000015361">
    <property type="component" value="Unassembled WGS sequence"/>
</dbReference>
<dbReference type="RefSeq" id="WP_021721978.1">
    <property type="nucleotide sequence ID" value="NZ_CBLU010000005.1"/>
</dbReference>
<reference evidence="1 2" key="1">
    <citation type="journal article" date="2013" name="Appl. Environ. Microbiol.">
        <title>The Carbohydrate Metabolism Signature of Lactococcus lactis Strain A12 Reveals Its Sourdough Ecosystem Origin.</title>
        <authorList>
            <person name="Passerini D."/>
            <person name="Coddeville M."/>
            <person name="Le Bourgeois P."/>
            <person name="Loubiere P."/>
            <person name="Ritzenthaler P."/>
            <person name="Fontagne-Faucher C."/>
            <person name="Daveran-Mingot M.L."/>
            <person name="Cocaign-Bousquet M."/>
        </authorList>
    </citation>
    <scope>NUCLEOTIDE SEQUENCE [LARGE SCALE GENOMIC DNA]</scope>
    <source>
        <strain evidence="1 2">A12</strain>
    </source>
</reference>
<evidence type="ECO:0000313" key="2">
    <source>
        <dbReference type="Proteomes" id="UP000015361"/>
    </source>
</evidence>
<evidence type="ECO:0000313" key="1">
    <source>
        <dbReference type="EMBL" id="CDG03758.1"/>
    </source>
</evidence>
<protein>
    <submittedName>
        <fullName evidence="1">Uncharacterized protein</fullName>
    </submittedName>
</protein>
<proteinExistence type="predicted"/>